<dbReference type="Pfam" id="PF13635">
    <property type="entry name" value="DUF4143"/>
    <property type="match status" value="1"/>
</dbReference>
<keyword evidence="3" id="KW-1185">Reference proteome</keyword>
<dbReference type="Proteomes" id="UP001202402">
    <property type="component" value="Unassembled WGS sequence"/>
</dbReference>
<evidence type="ECO:0000313" key="2">
    <source>
        <dbReference type="EMBL" id="MCH4283879.1"/>
    </source>
</evidence>
<evidence type="ECO:0000313" key="3">
    <source>
        <dbReference type="Proteomes" id="UP001202402"/>
    </source>
</evidence>
<dbReference type="InterPro" id="IPR011335">
    <property type="entry name" value="Restrct_endonuc-II-like"/>
</dbReference>
<accession>A0ABS9R2K2</accession>
<dbReference type="EMBL" id="JAKVPQ010000001">
    <property type="protein sequence ID" value="MCH4283879.1"/>
    <property type="molecule type" value="Genomic_DNA"/>
</dbReference>
<sequence length="175" mass="20325">MAKRCRCCIPVYNIEEPKQPLLLNTQRSLFKLFYSDVGLLTSLYSDIVKMKILNKDKDINNGALFENVIAQELAAHHVDLYYYNSKKFGEFDFVCELDGEVVPIEVKSGKDYKKHSALENVLHEAIFDIHRAYILSNGNVEVKDKKVYLPIYMIMFIENMKLENPIYKLDLNGLH</sequence>
<gene>
    <name evidence="2" type="ORF">LQE99_01880</name>
</gene>
<evidence type="ECO:0000259" key="1">
    <source>
        <dbReference type="Pfam" id="PF13635"/>
    </source>
</evidence>
<proteinExistence type="predicted"/>
<feature type="domain" description="DUF4143" evidence="1">
    <location>
        <begin position="10"/>
        <end position="109"/>
    </location>
</feature>
<organism evidence="2 3">
    <name type="scientific">Amedibacillus hominis</name>
    <dbReference type="NCBI Taxonomy" id="2897776"/>
    <lineage>
        <taxon>Bacteria</taxon>
        <taxon>Bacillati</taxon>
        <taxon>Bacillota</taxon>
        <taxon>Erysipelotrichia</taxon>
        <taxon>Erysipelotrichales</taxon>
        <taxon>Erysipelotrichaceae</taxon>
        <taxon>Amedibacillus</taxon>
    </lineage>
</organism>
<comment type="caution">
    <text evidence="2">The sequence shown here is derived from an EMBL/GenBank/DDBJ whole genome shotgun (WGS) entry which is preliminary data.</text>
</comment>
<reference evidence="2 3" key="1">
    <citation type="submission" date="2022-02" db="EMBL/GenBank/DDBJ databases">
        <title>Genome of Erysipelotrichaceae sp. nov. NSJ-176 isolated from human feces.</title>
        <authorList>
            <person name="Abdugheni R."/>
        </authorList>
    </citation>
    <scope>NUCLEOTIDE SEQUENCE [LARGE SCALE GENOMIC DNA]</scope>
    <source>
        <strain evidence="2 3">NSJ-176</strain>
    </source>
</reference>
<name>A0ABS9R2K2_9FIRM</name>
<dbReference type="SUPFAM" id="SSF52980">
    <property type="entry name" value="Restriction endonuclease-like"/>
    <property type="match status" value="1"/>
</dbReference>
<dbReference type="InterPro" id="IPR025420">
    <property type="entry name" value="DUF4143"/>
</dbReference>
<protein>
    <submittedName>
        <fullName evidence="2">DUF4143 domain-containing protein</fullName>
    </submittedName>
</protein>
<dbReference type="RefSeq" id="WP_240607320.1">
    <property type="nucleotide sequence ID" value="NZ_JAKVPQ010000001.1"/>
</dbReference>